<proteinExistence type="predicted"/>
<evidence type="ECO:0000256" key="1">
    <source>
        <dbReference type="SAM" id="MobiDB-lite"/>
    </source>
</evidence>
<protein>
    <submittedName>
        <fullName evidence="2">Uncharacterized protein</fullName>
    </submittedName>
</protein>
<feature type="region of interest" description="Disordered" evidence="1">
    <location>
        <begin position="109"/>
        <end position="159"/>
    </location>
</feature>
<dbReference type="InterPro" id="IPR050026">
    <property type="entry name" value="PHA_gran_PhaM_N"/>
</dbReference>
<reference evidence="2 3" key="1">
    <citation type="submission" date="2020-05" db="EMBL/GenBank/DDBJ databases">
        <title>Complete genome sequence of Alicycliphilus denitrificans DP3.</title>
        <authorList>
            <person name="Chen X."/>
        </authorList>
    </citation>
    <scope>NUCLEOTIDE SEQUENCE [LARGE SCALE GENOMIC DNA]</scope>
    <source>
        <strain evidence="2 3">DP3</strain>
    </source>
</reference>
<evidence type="ECO:0000313" key="2">
    <source>
        <dbReference type="EMBL" id="QKD45712.1"/>
    </source>
</evidence>
<organism evidence="2 3">
    <name type="scientific">Alicycliphilus denitrificans</name>
    <dbReference type="NCBI Taxonomy" id="179636"/>
    <lineage>
        <taxon>Bacteria</taxon>
        <taxon>Pseudomonadati</taxon>
        <taxon>Pseudomonadota</taxon>
        <taxon>Betaproteobacteria</taxon>
        <taxon>Burkholderiales</taxon>
        <taxon>Comamonadaceae</taxon>
        <taxon>Alicycliphilus</taxon>
    </lineage>
</organism>
<dbReference type="RefSeq" id="WP_168728077.1">
    <property type="nucleotide sequence ID" value="NZ_CP051298.1"/>
</dbReference>
<dbReference type="NCBIfam" id="NF043076">
    <property type="entry name" value="PHA_gran_PhaM"/>
    <property type="match status" value="1"/>
</dbReference>
<dbReference type="EMBL" id="CP051298">
    <property type="protein sequence ID" value="QKD45712.1"/>
    <property type="molecule type" value="Genomic_DNA"/>
</dbReference>
<gene>
    <name evidence="2" type="ORF">HF896_19740</name>
</gene>
<dbReference type="AlphaFoldDB" id="A0A858ZYG6"/>
<feature type="compositionally biased region" description="Pro residues" evidence="1">
    <location>
        <begin position="119"/>
        <end position="131"/>
    </location>
</feature>
<evidence type="ECO:0000313" key="3">
    <source>
        <dbReference type="Proteomes" id="UP000500755"/>
    </source>
</evidence>
<feature type="region of interest" description="Disordered" evidence="1">
    <location>
        <begin position="219"/>
        <end position="263"/>
    </location>
</feature>
<name>A0A858ZYG6_9BURK</name>
<accession>A0A858ZYG6</accession>
<feature type="compositionally biased region" description="Low complexity" evidence="1">
    <location>
        <begin position="109"/>
        <end position="118"/>
    </location>
</feature>
<sequence>MSDTTPFGFGRFVPGFDFLQNLAKGAAAGMPALSGWVAPTMSVEEIDRRIQELKTVQFWLEQNARALTATVQALEVQKMTLATLQGMNVAMGDMVGAFGAAHAAGDGGSAARQAAAAPAPAPAPEPAPQPEAPAQEEPRRAEAQAQPEPAPAGPAAPGMVDPVQWWGALTNQFQQLAANALKDAGAHRAAFESTRDMASGAFKAATDMAAQMAAQGMQGAAAAARPKAAAPAAEPGAQAKPAARPRPAARKTAAAAKKPAAPR</sequence>
<dbReference type="Proteomes" id="UP000500755">
    <property type="component" value="Chromosome"/>
</dbReference>